<dbReference type="STRING" id="418985.A0A1V9X2Q4"/>
<evidence type="ECO:0000256" key="1">
    <source>
        <dbReference type="SAM" id="MobiDB-lite"/>
    </source>
</evidence>
<dbReference type="OrthoDB" id="10057795at2759"/>
<comment type="caution">
    <text evidence="2">The sequence shown here is derived from an EMBL/GenBank/DDBJ whole genome shotgun (WGS) entry which is preliminary data.</text>
</comment>
<dbReference type="InParanoid" id="A0A1V9X2Q4"/>
<feature type="region of interest" description="Disordered" evidence="1">
    <location>
        <begin position="386"/>
        <end position="440"/>
    </location>
</feature>
<dbReference type="CDD" id="cd00176">
    <property type="entry name" value="SPEC"/>
    <property type="match status" value="1"/>
</dbReference>
<dbReference type="SUPFAM" id="SSF46966">
    <property type="entry name" value="Spectrin repeat"/>
    <property type="match status" value="1"/>
</dbReference>
<dbReference type="Proteomes" id="UP000192247">
    <property type="component" value="Unassembled WGS sequence"/>
</dbReference>
<keyword evidence="3" id="KW-1185">Reference proteome</keyword>
<protein>
    <submittedName>
        <fullName evidence="2">Dystrophin</fullName>
    </submittedName>
</protein>
<sequence>MQMRRESVCWDAVSLGGHRSTAADGTERVRLGGASHQGVRDVAGKAQCQGDPTRFAFAVSDHSEAAFPSSSRASELGKESASNADYFDSAPFRRFQRPRLVSGCIALEKKDDDAGWGGGGLDQALGLSATWWGAIFKWMYCDGDGRALFQVFSWDIPRMAACLTNVFVDCTKARFFDRREKQSEKFILRAPLQRPPGSATFGKAILQEDIHIIAVSRLDAAVYLTGADFIQPPPSSSSLFCPWGKTVSRGNELQREIDSQRDLHLTISDRGQSLTQGVTAPSEEALLLKSRVDEMNARWDNLRLRIVSIRTRLENGADHWHQLMLSLRELVEWVVKKETELGAQPQIGGDVATIMRQQDDHRGFRVQLDDKRPIVESALLAGRNFLQREGADMTPPDQFGERRSSNGGGRGGPGSDRASNGVGPNGTTQGANEDQSRELVRSVRRDVAKLTEKWDLLVAHTDQRHKRLDDVLNVSSHRT</sequence>
<name>A0A1V9X2Q4_9ACAR</name>
<dbReference type="EMBL" id="MNPL01027819">
    <property type="protein sequence ID" value="OQR67673.1"/>
    <property type="molecule type" value="Genomic_DNA"/>
</dbReference>
<organism evidence="2 3">
    <name type="scientific">Tropilaelaps mercedesae</name>
    <dbReference type="NCBI Taxonomy" id="418985"/>
    <lineage>
        <taxon>Eukaryota</taxon>
        <taxon>Metazoa</taxon>
        <taxon>Ecdysozoa</taxon>
        <taxon>Arthropoda</taxon>
        <taxon>Chelicerata</taxon>
        <taxon>Arachnida</taxon>
        <taxon>Acari</taxon>
        <taxon>Parasitiformes</taxon>
        <taxon>Mesostigmata</taxon>
        <taxon>Gamasina</taxon>
        <taxon>Dermanyssoidea</taxon>
        <taxon>Laelapidae</taxon>
        <taxon>Tropilaelaps</taxon>
    </lineage>
</organism>
<dbReference type="PANTHER" id="PTHR11915">
    <property type="entry name" value="SPECTRIN/FILAMIN RELATED CYTOSKELETAL PROTEIN"/>
    <property type="match status" value="1"/>
</dbReference>
<reference evidence="2 3" key="1">
    <citation type="journal article" date="2017" name="Gigascience">
        <title>Draft genome of the honey bee ectoparasitic mite, Tropilaelaps mercedesae, is shaped by the parasitic life history.</title>
        <authorList>
            <person name="Dong X."/>
            <person name="Armstrong S.D."/>
            <person name="Xia D."/>
            <person name="Makepeace B.L."/>
            <person name="Darby A.C."/>
            <person name="Kadowaki T."/>
        </authorList>
    </citation>
    <scope>NUCLEOTIDE SEQUENCE [LARGE SCALE GENOMIC DNA]</scope>
    <source>
        <strain evidence="2">Wuxi-XJTLU</strain>
    </source>
</reference>
<proteinExistence type="predicted"/>
<dbReference type="Gene3D" id="1.20.58.60">
    <property type="match status" value="2"/>
</dbReference>
<dbReference type="InterPro" id="IPR018159">
    <property type="entry name" value="Spectrin/alpha-actinin"/>
</dbReference>
<dbReference type="AlphaFoldDB" id="A0A1V9X2Q4"/>
<dbReference type="SMART" id="SM00150">
    <property type="entry name" value="SPEC"/>
    <property type="match status" value="1"/>
</dbReference>
<accession>A0A1V9X2Q4</accession>
<evidence type="ECO:0000313" key="3">
    <source>
        <dbReference type="Proteomes" id="UP000192247"/>
    </source>
</evidence>
<evidence type="ECO:0000313" key="2">
    <source>
        <dbReference type="EMBL" id="OQR67673.1"/>
    </source>
</evidence>
<gene>
    <name evidence="2" type="ORF">BIW11_13375</name>
</gene>